<evidence type="ECO:0000313" key="1">
    <source>
        <dbReference type="EMBL" id="GAI46142.1"/>
    </source>
</evidence>
<reference evidence="1" key="1">
    <citation type="journal article" date="2014" name="Front. Microbiol.">
        <title>High frequency of phylogenetically diverse reductive dehalogenase-homologous genes in deep subseafloor sedimentary metagenomes.</title>
        <authorList>
            <person name="Kawai M."/>
            <person name="Futagami T."/>
            <person name="Toyoda A."/>
            <person name="Takaki Y."/>
            <person name="Nishi S."/>
            <person name="Hori S."/>
            <person name="Arai W."/>
            <person name="Tsubouchi T."/>
            <person name="Morono Y."/>
            <person name="Uchiyama I."/>
            <person name="Ito T."/>
            <person name="Fujiyama A."/>
            <person name="Inagaki F."/>
            <person name="Takami H."/>
        </authorList>
    </citation>
    <scope>NUCLEOTIDE SEQUENCE</scope>
    <source>
        <strain evidence="1">Expedition CK06-06</strain>
    </source>
</reference>
<dbReference type="AlphaFoldDB" id="X1NQ44"/>
<organism evidence="1">
    <name type="scientific">marine sediment metagenome</name>
    <dbReference type="NCBI Taxonomy" id="412755"/>
    <lineage>
        <taxon>unclassified sequences</taxon>
        <taxon>metagenomes</taxon>
        <taxon>ecological metagenomes</taxon>
    </lineage>
</organism>
<protein>
    <submittedName>
        <fullName evidence="1">Uncharacterized protein</fullName>
    </submittedName>
</protein>
<comment type="caution">
    <text evidence="1">The sequence shown here is derived from an EMBL/GenBank/DDBJ whole genome shotgun (WGS) entry which is preliminary data.</text>
</comment>
<sequence>MPYISRNNDRREKLRNGEPALLAGELNYQIFYYVKHNKSLNSSKIKKYIDQFLTKKPSYQKYNDMTGVLIRCYKEIERRLDRDVYDLFIDIMELYDEEINSYEDKKIKENSDVE</sequence>
<dbReference type="EMBL" id="BARV01025706">
    <property type="protein sequence ID" value="GAI46142.1"/>
    <property type="molecule type" value="Genomic_DNA"/>
</dbReference>
<name>X1NQ44_9ZZZZ</name>
<gene>
    <name evidence="1" type="ORF">S06H3_41666</name>
</gene>
<proteinExistence type="predicted"/>
<accession>X1NQ44</accession>